<evidence type="ECO:0000256" key="7">
    <source>
        <dbReference type="ARBA" id="ARBA00023243"/>
    </source>
</evidence>
<evidence type="ECO:0000256" key="2">
    <source>
        <dbReference type="ARBA" id="ARBA00004229"/>
    </source>
</evidence>
<keyword evidence="3" id="KW-0148">Chlorophyll</keyword>
<evidence type="ECO:0000256" key="3">
    <source>
        <dbReference type="ARBA" id="ARBA00022494"/>
    </source>
</evidence>
<sequence length="370" mass="38116">MVRSGKKAVVLAAVAFCATSVVQKSHGFVPSPLRQRAAAAGAAAASAATMFAPAAFADEIGDAAKKLGDASYAFAKEVDWNNGIFLQAPGKLQPLEALKAIDKMIVMGAAADPKLLKAAAEAHHKAIGSVSGPNGVTSRADWDSVNAALGRVIASVPGNMVMDVYDSVSKITDPKVPAYMKSLVNGADAEKAYEGFLAFKDVVKKSQVTSAAGPATVPSGDKIGVAAQQLSEASYPFLKEIDWLSDVYMKPLPGVSAQQSLKAIDKMIVMGAQADGNALKAAAEAHHKAIGSIDATGVTSAADYAAVNAALGRVIASVPKSTVMDVYNAMAGVTDTSIPLNMFSKVNPLDANAAAKAFYTFKDVVQAAQR</sequence>
<dbReference type="GO" id="GO:0016168">
    <property type="term" value="F:chlorophyll binding"/>
    <property type="evidence" value="ECO:0007669"/>
    <property type="project" value="UniProtKB-KW"/>
</dbReference>
<comment type="subcellular location">
    <subcellularLocation>
        <location evidence="2">Plastid</location>
        <location evidence="2">Chloroplast</location>
    </subcellularLocation>
</comment>
<evidence type="ECO:0000256" key="4">
    <source>
        <dbReference type="ARBA" id="ARBA00022528"/>
    </source>
</evidence>
<dbReference type="GO" id="GO:0030076">
    <property type="term" value="C:light-harvesting complex"/>
    <property type="evidence" value="ECO:0007669"/>
    <property type="project" value="UniProtKB-KW"/>
</dbReference>
<dbReference type="GO" id="GO:0009507">
    <property type="term" value="C:chloroplast"/>
    <property type="evidence" value="ECO:0007669"/>
    <property type="project" value="UniProtKB-SubCell"/>
</dbReference>
<comment type="function">
    <text evidence="1">Water-soluble antenna for capture of solar energy in the blue-green range. Peridinin is an asymmetric carotenoid.</text>
</comment>
<feature type="chain" id="PRO_5004326501" evidence="8">
    <location>
        <begin position="28"/>
        <end position="370"/>
    </location>
</feature>
<keyword evidence="4" id="KW-0150">Chloroplast</keyword>
<gene>
    <name evidence="9" type="primary">pcp</name>
</gene>
<evidence type="ECO:0000256" key="6">
    <source>
        <dbReference type="ARBA" id="ARBA00022991"/>
    </source>
</evidence>
<evidence type="ECO:0000256" key="5">
    <source>
        <dbReference type="ARBA" id="ARBA00022640"/>
    </source>
</evidence>
<keyword evidence="6" id="KW-0157">Chromophore</keyword>
<accession>Q9FPW2</accession>
<organism evidence="9">
    <name type="scientific">Amphidinium carterae</name>
    <name type="common">Dinoflagellate</name>
    <dbReference type="NCBI Taxonomy" id="2961"/>
    <lineage>
        <taxon>Eukaryota</taxon>
        <taxon>Sar</taxon>
        <taxon>Alveolata</taxon>
        <taxon>Dinophyceae</taxon>
        <taxon>Amphidiniales</taxon>
        <taxon>Amphidiniaceae</taxon>
        <taxon>Amphidinium</taxon>
    </lineage>
</organism>
<keyword evidence="8" id="KW-0732">Signal</keyword>
<name>Q9FPW2_AMPCA</name>
<evidence type="ECO:0000313" key="9">
    <source>
        <dbReference type="EMBL" id="AAG37858.1"/>
    </source>
</evidence>
<dbReference type="InterPro" id="IPR003376">
    <property type="entry name" value="Peridinin-chlorophyll-bd_prot"/>
</dbReference>
<dbReference type="SUPFAM" id="SSF48608">
    <property type="entry name" value="Peridinin-chlorophyll protein"/>
    <property type="match status" value="2"/>
</dbReference>
<feature type="signal peptide" evidence="8">
    <location>
        <begin position="1"/>
        <end position="27"/>
    </location>
</feature>
<evidence type="ECO:0000256" key="8">
    <source>
        <dbReference type="SAM" id="SignalP"/>
    </source>
</evidence>
<reference evidence="9" key="1">
    <citation type="submission" date="2000-08" db="EMBL/GenBank/DDBJ databases">
        <title>Dinoflagellate PCP with leader sequence.</title>
        <authorList>
            <person name="Marendy E."/>
            <person name="Yellowlees D."/>
        </authorList>
    </citation>
    <scope>NUCLEOTIDE SEQUENCE</scope>
</reference>
<keyword evidence="7" id="KW-0437">Light-harvesting polypeptide</keyword>
<keyword evidence="5" id="KW-0934">Plastid</keyword>
<evidence type="ECO:0000256" key="1">
    <source>
        <dbReference type="ARBA" id="ARBA00004098"/>
    </source>
</evidence>
<protein>
    <submittedName>
        <fullName evidence="9">Peridin-chlorophyll a protein</fullName>
    </submittedName>
</protein>
<dbReference type="EMBL" id="AF298220">
    <property type="protein sequence ID" value="AAG37858.1"/>
    <property type="molecule type" value="mRNA"/>
</dbReference>
<dbReference type="AlphaFoldDB" id="Q9FPW2"/>
<dbReference type="Gene3D" id="1.40.10.10">
    <property type="entry name" value="Peridinin-chlorophyll A binding"/>
    <property type="match status" value="2"/>
</dbReference>
<proteinExistence type="evidence at transcript level"/>
<dbReference type="InterPro" id="IPR036550">
    <property type="entry name" value="Peridinin-chlorophyll-bd_sf"/>
</dbReference>
<dbReference type="Pfam" id="PF02429">
    <property type="entry name" value="PCP"/>
    <property type="match status" value="2"/>
</dbReference>